<organism evidence="6 7">
    <name type="scientific">Acidaminococcus fermentans</name>
    <dbReference type="NCBI Taxonomy" id="905"/>
    <lineage>
        <taxon>Bacteria</taxon>
        <taxon>Bacillati</taxon>
        <taxon>Bacillota</taxon>
        <taxon>Negativicutes</taxon>
        <taxon>Acidaminococcales</taxon>
        <taxon>Acidaminococcaceae</taxon>
        <taxon>Acidaminococcus</taxon>
    </lineage>
</organism>
<accession>A0A1H3AS73</accession>
<comment type="similarity">
    <text evidence="1">Belongs to the GdpP/PdeA phosphodiesterase family.</text>
</comment>
<feature type="transmembrane region" description="Helical" evidence="4">
    <location>
        <begin position="12"/>
        <end position="29"/>
    </location>
</feature>
<evidence type="ECO:0000313" key="7">
    <source>
        <dbReference type="Proteomes" id="UP000182379"/>
    </source>
</evidence>
<feature type="domain" description="GGDEF" evidence="5">
    <location>
        <begin position="148"/>
        <end position="313"/>
    </location>
</feature>
<evidence type="ECO:0000256" key="3">
    <source>
        <dbReference type="SAM" id="MobiDB-lite"/>
    </source>
</evidence>
<feature type="binding site" evidence="2">
    <location>
        <position position="364"/>
    </location>
    <ligand>
        <name>Mn(2+)</name>
        <dbReference type="ChEBI" id="CHEBI:29035"/>
        <label>2</label>
    </ligand>
</feature>
<dbReference type="Gene3D" id="3.90.1640.10">
    <property type="entry name" value="inorganic pyrophosphatase (n-terminal core)"/>
    <property type="match status" value="1"/>
</dbReference>
<name>A0A1H3AS73_ACIFE</name>
<feature type="region of interest" description="Disordered" evidence="3">
    <location>
        <begin position="662"/>
        <end position="682"/>
    </location>
</feature>
<dbReference type="GO" id="GO:0005886">
    <property type="term" value="C:plasma membrane"/>
    <property type="evidence" value="ECO:0007669"/>
    <property type="project" value="UniProtKB-SubCell"/>
</dbReference>
<feature type="binding site" evidence="2">
    <location>
        <position position="432"/>
    </location>
    <ligand>
        <name>Mn(2+)</name>
        <dbReference type="ChEBI" id="CHEBI:29035"/>
        <label>1</label>
    </ligand>
</feature>
<dbReference type="InterPro" id="IPR003156">
    <property type="entry name" value="DHHA1_dom"/>
</dbReference>
<keyword evidence="1 4" id="KW-0472">Membrane</keyword>
<evidence type="ECO:0000256" key="4">
    <source>
        <dbReference type="SAM" id="Phobius"/>
    </source>
</evidence>
<dbReference type="Pfam" id="PF24898">
    <property type="entry name" value="GGDEF_GdpP"/>
    <property type="match status" value="1"/>
</dbReference>
<feature type="binding site" evidence="2">
    <location>
        <position position="432"/>
    </location>
    <ligand>
        <name>Mn(2+)</name>
        <dbReference type="ChEBI" id="CHEBI:29035"/>
        <label>2</label>
    </ligand>
</feature>
<reference evidence="6 7" key="1">
    <citation type="submission" date="2016-10" db="EMBL/GenBank/DDBJ databases">
        <authorList>
            <person name="Varghese N."/>
            <person name="Submissions S."/>
        </authorList>
    </citation>
    <scope>NUCLEOTIDE SEQUENCE [LARGE SCALE GENOMIC DNA]</scope>
    <source>
        <strain evidence="6 7">WCC6</strain>
    </source>
</reference>
<dbReference type="GO" id="GO:0046872">
    <property type="term" value="F:metal ion binding"/>
    <property type="evidence" value="ECO:0007669"/>
    <property type="project" value="UniProtKB-KW"/>
</dbReference>
<comment type="cofactor">
    <cofactor evidence="2">
        <name>Mn(2+)</name>
        <dbReference type="ChEBI" id="CHEBI:29035"/>
    </cofactor>
    <text evidence="2">For phosphodiesterase activity, probably binds 2 Mn(2+) per subunit.</text>
</comment>
<keyword evidence="4" id="KW-1133">Transmembrane helix</keyword>
<keyword evidence="4" id="KW-0812">Transmembrane</keyword>
<dbReference type="FunFam" id="3.90.1640.10:FF:000002">
    <property type="entry name" value="Cyclic-di-AMP phosphodiesterase"/>
    <property type="match status" value="1"/>
</dbReference>
<proteinExistence type="inferred from homology"/>
<dbReference type="InterPro" id="IPR001667">
    <property type="entry name" value="DDH_dom"/>
</dbReference>
<evidence type="ECO:0000256" key="2">
    <source>
        <dbReference type="PIRSR" id="PIRSR026583-50"/>
    </source>
</evidence>
<comment type="function">
    <text evidence="1">Has phosphodiesterase (PDE) activity against cyclic-di-AMP (c-di-AMP).</text>
</comment>
<keyword evidence="1" id="KW-1003">Cell membrane</keyword>
<sequence length="682" mass="75712">MDDKSRRNLWQSVRIGVALLGSVLVIYGIAVNQAICTAIGFISVLLVYYLTFRSNRLREAWFNHSMTTVVRNIERANNYASQRIPIGIGVFDKEGHLQWRNRLFNEFIAVDVPLATPFEKVMPPPDNNFATLRLRDADKQIKIGDRIYKMLVRRIQITDNPEEDTGLALYLADITDRERQKKRYEEERPVVAYVQFDNYDDAMKGLNENERASLIVDVTKAIGGWVEDVHGYFQKYTEDMFVVGMSRKGLTDTISKKFQVLDRVREIKSGNRVSPTISIGVAADGRNLAELSQKAQAALDLALGRGGDQAVVQLGDDMSFYGARGSVQAKNTRVRARIVAQAIHELMVGADQVFIMGHVNEDYDALGAAIGVAKMALTLNKSCCIVASGQGPSLKKLETVSKDQSDRYLSLFVTEEEALKRISSGSILVLVDHHRAMLSASPKILQSIRRRIIIDHHRRAEDAITDVMLQYMEPSTSSTCEMVTEILQYFENKLQLSEVEATALYAGILVDTKNFAVQTGERTFEAAAFLRRNGADPHMVSLLFKDDEHTVLTRARIITEMKQPLPGLAVAVHRCSCQDKDTPVIVAQAADELLTMDDIRASVVFSQNENGVSISARSDGSVNVQVMMEELGGGGHQTVAGVQVKGVTAEELMPKVLELAKEQMKESDTDESNPAAGHQEIG</sequence>
<protein>
    <recommendedName>
        <fullName evidence="1">Cyclic-di-AMP phosphodiesterase</fullName>
        <ecNumber evidence="1">3.1.4.-</ecNumber>
    </recommendedName>
</protein>
<feature type="binding site" evidence="2">
    <location>
        <position position="362"/>
    </location>
    <ligand>
        <name>Mn(2+)</name>
        <dbReference type="ChEBI" id="CHEBI:29035"/>
        <label>1</label>
    </ligand>
</feature>
<keyword evidence="2" id="KW-0464">Manganese</keyword>
<comment type="subcellular location">
    <subcellularLocation>
        <location evidence="1">Cell membrane</location>
    </subcellularLocation>
</comment>
<gene>
    <name evidence="6" type="ORF">SAMN05216495_12221</name>
</gene>
<evidence type="ECO:0000313" key="6">
    <source>
        <dbReference type="EMBL" id="SDX32493.1"/>
    </source>
</evidence>
<comment type="caution">
    <text evidence="6">The sequence shown here is derived from an EMBL/GenBank/DDBJ whole genome shotgun (WGS) entry which is preliminary data.</text>
</comment>
<dbReference type="AlphaFoldDB" id="A0A1H3AS73"/>
<dbReference type="EC" id="3.1.4.-" evidence="1"/>
<feature type="binding site" evidence="2">
    <location>
        <position position="456"/>
    </location>
    <ligand>
        <name>Mn(2+)</name>
        <dbReference type="ChEBI" id="CHEBI:29035"/>
        <label>2</label>
    </ligand>
</feature>
<dbReference type="PANTHER" id="PTHR47618">
    <property type="entry name" value="BIFUNCTIONAL OLIGORIBONUCLEASE AND PAP PHOSPHATASE NRNA"/>
    <property type="match status" value="1"/>
</dbReference>
<dbReference type="Gene3D" id="3.30.450.20">
    <property type="entry name" value="PAS domain"/>
    <property type="match status" value="1"/>
</dbReference>
<dbReference type="GO" id="GO:0016787">
    <property type="term" value="F:hydrolase activity"/>
    <property type="evidence" value="ECO:0007669"/>
    <property type="project" value="UniProtKB-UniRule"/>
</dbReference>
<evidence type="ECO:0000259" key="5">
    <source>
        <dbReference type="SMART" id="SM00267"/>
    </source>
</evidence>
<keyword evidence="1" id="KW-0378">Hydrolase</keyword>
<dbReference type="Proteomes" id="UP000182379">
    <property type="component" value="Unassembled WGS sequence"/>
</dbReference>
<dbReference type="PIRSF" id="PIRSF026583">
    <property type="entry name" value="YybT"/>
    <property type="match status" value="1"/>
</dbReference>
<dbReference type="RefSeq" id="WP_074708354.1">
    <property type="nucleotide sequence ID" value="NZ_CALAKB010000010.1"/>
</dbReference>
<evidence type="ECO:0000256" key="1">
    <source>
        <dbReference type="PIRNR" id="PIRNR026583"/>
    </source>
</evidence>
<keyword evidence="2" id="KW-0479">Metal-binding</keyword>
<dbReference type="GO" id="GO:0003676">
    <property type="term" value="F:nucleic acid binding"/>
    <property type="evidence" value="ECO:0007669"/>
    <property type="project" value="UniProtKB-UniRule"/>
</dbReference>
<feature type="binding site" evidence="2">
    <location>
        <position position="511"/>
    </location>
    <ligand>
        <name>Mn(2+)</name>
        <dbReference type="ChEBI" id="CHEBI:29035"/>
        <label>2</label>
    </ligand>
</feature>
<dbReference type="EMBL" id="FNOP01000022">
    <property type="protein sequence ID" value="SDX32493.1"/>
    <property type="molecule type" value="Genomic_DNA"/>
</dbReference>
<dbReference type="Gene3D" id="3.10.310.30">
    <property type="match status" value="1"/>
</dbReference>
<comment type="catalytic activity">
    <reaction evidence="1">
        <text>3',3'-c-di-AMP + H2O = 5'-O-phosphonoadenylyl-(3'-&gt;5')-adenosine + H(+)</text>
        <dbReference type="Rhea" id="RHEA:54420"/>
        <dbReference type="ChEBI" id="CHEBI:15377"/>
        <dbReference type="ChEBI" id="CHEBI:15378"/>
        <dbReference type="ChEBI" id="CHEBI:71500"/>
        <dbReference type="ChEBI" id="CHEBI:138171"/>
    </reaction>
</comment>
<dbReference type="SMART" id="SM00267">
    <property type="entry name" value="GGDEF"/>
    <property type="match status" value="1"/>
</dbReference>
<dbReference type="InterPro" id="IPR000160">
    <property type="entry name" value="GGDEF_dom"/>
</dbReference>
<dbReference type="SUPFAM" id="SSF64182">
    <property type="entry name" value="DHH phosphoesterases"/>
    <property type="match status" value="1"/>
</dbReference>
<dbReference type="PANTHER" id="PTHR47618:SF2">
    <property type="entry name" value="CYCLIC-DI-AMP PHOSPHODIESTERASE GDPP"/>
    <property type="match status" value="1"/>
</dbReference>
<dbReference type="Pfam" id="PF01368">
    <property type="entry name" value="DHH"/>
    <property type="match status" value="1"/>
</dbReference>
<dbReference type="InterPro" id="IPR051319">
    <property type="entry name" value="Oligoribo/pAp-PDE_c-di-AMP_PDE"/>
</dbReference>
<dbReference type="InterPro" id="IPR014528">
    <property type="entry name" value="GdpP/PdeA"/>
</dbReference>
<dbReference type="Pfam" id="PF02272">
    <property type="entry name" value="DHHA1"/>
    <property type="match status" value="1"/>
</dbReference>
<dbReference type="InterPro" id="IPR038763">
    <property type="entry name" value="DHH_sf"/>
</dbReference>
<feature type="binding site" evidence="2">
    <location>
        <position position="358"/>
    </location>
    <ligand>
        <name>Mn(2+)</name>
        <dbReference type="ChEBI" id="CHEBI:29035"/>
        <label>1</label>
    </ligand>
</feature>